<reference evidence="1" key="2">
    <citation type="submission" date="2022-01" db="EMBL/GenBank/DDBJ databases">
        <authorList>
            <person name="Yamashiro T."/>
            <person name="Shiraishi A."/>
            <person name="Satake H."/>
            <person name="Nakayama K."/>
        </authorList>
    </citation>
    <scope>NUCLEOTIDE SEQUENCE</scope>
</reference>
<sequence length="178" mass="20195">MAAPGARNQTARRVIDDLVDFSGETSVQGYMKFFKAQQLAKTYRFLNRMHEEAQTVRNLIARRVKDAKLMGLNDLITQAEEDIKMKEAQLEVDYVACYAHFDKFDVYVTIGILVKLPKHYVYVAVVHRMGSRVPFAVGGIMRKPTSLKAIDIECVVESLPEYNVSGTVLEFLGCVLYH</sequence>
<dbReference type="Proteomes" id="UP001151760">
    <property type="component" value="Unassembled WGS sequence"/>
</dbReference>
<protein>
    <submittedName>
        <fullName evidence="1">Uncharacterized protein</fullName>
    </submittedName>
</protein>
<accession>A0ABQ4XQM3</accession>
<name>A0ABQ4XQM3_9ASTR</name>
<reference evidence="1" key="1">
    <citation type="journal article" date="2022" name="Int. J. Mol. Sci.">
        <title>Draft Genome of Tanacetum Coccineum: Genomic Comparison of Closely Related Tanacetum-Family Plants.</title>
        <authorList>
            <person name="Yamashiro T."/>
            <person name="Shiraishi A."/>
            <person name="Nakayama K."/>
            <person name="Satake H."/>
        </authorList>
    </citation>
    <scope>NUCLEOTIDE SEQUENCE</scope>
</reference>
<comment type="caution">
    <text evidence="1">The sequence shown here is derived from an EMBL/GenBank/DDBJ whole genome shotgun (WGS) entry which is preliminary data.</text>
</comment>
<organism evidence="1 2">
    <name type="scientific">Tanacetum coccineum</name>
    <dbReference type="NCBI Taxonomy" id="301880"/>
    <lineage>
        <taxon>Eukaryota</taxon>
        <taxon>Viridiplantae</taxon>
        <taxon>Streptophyta</taxon>
        <taxon>Embryophyta</taxon>
        <taxon>Tracheophyta</taxon>
        <taxon>Spermatophyta</taxon>
        <taxon>Magnoliopsida</taxon>
        <taxon>eudicotyledons</taxon>
        <taxon>Gunneridae</taxon>
        <taxon>Pentapetalae</taxon>
        <taxon>asterids</taxon>
        <taxon>campanulids</taxon>
        <taxon>Asterales</taxon>
        <taxon>Asteraceae</taxon>
        <taxon>Asteroideae</taxon>
        <taxon>Anthemideae</taxon>
        <taxon>Anthemidinae</taxon>
        <taxon>Tanacetum</taxon>
    </lineage>
</organism>
<gene>
    <name evidence="1" type="ORF">Tco_0681690</name>
</gene>
<keyword evidence="2" id="KW-1185">Reference proteome</keyword>
<dbReference type="EMBL" id="BQNB010009696">
    <property type="protein sequence ID" value="GJS67126.1"/>
    <property type="molecule type" value="Genomic_DNA"/>
</dbReference>
<proteinExistence type="predicted"/>
<evidence type="ECO:0000313" key="1">
    <source>
        <dbReference type="EMBL" id="GJS67126.1"/>
    </source>
</evidence>
<evidence type="ECO:0000313" key="2">
    <source>
        <dbReference type="Proteomes" id="UP001151760"/>
    </source>
</evidence>